<proteinExistence type="predicted"/>
<dbReference type="Proteomes" id="UP001152888">
    <property type="component" value="Unassembled WGS sequence"/>
</dbReference>
<comment type="caution">
    <text evidence="1">The sequence shown here is derived from an EMBL/GenBank/DDBJ whole genome shotgun (WGS) entry which is preliminary data.</text>
</comment>
<name>A0A9P0PWP4_ACAOB</name>
<organism evidence="1 2">
    <name type="scientific">Acanthoscelides obtectus</name>
    <name type="common">Bean weevil</name>
    <name type="synonym">Bruchus obtectus</name>
    <dbReference type="NCBI Taxonomy" id="200917"/>
    <lineage>
        <taxon>Eukaryota</taxon>
        <taxon>Metazoa</taxon>
        <taxon>Ecdysozoa</taxon>
        <taxon>Arthropoda</taxon>
        <taxon>Hexapoda</taxon>
        <taxon>Insecta</taxon>
        <taxon>Pterygota</taxon>
        <taxon>Neoptera</taxon>
        <taxon>Endopterygota</taxon>
        <taxon>Coleoptera</taxon>
        <taxon>Polyphaga</taxon>
        <taxon>Cucujiformia</taxon>
        <taxon>Chrysomeloidea</taxon>
        <taxon>Chrysomelidae</taxon>
        <taxon>Bruchinae</taxon>
        <taxon>Bruchini</taxon>
        <taxon>Acanthoscelides</taxon>
    </lineage>
</organism>
<evidence type="ECO:0000313" key="1">
    <source>
        <dbReference type="EMBL" id="CAH2001227.1"/>
    </source>
</evidence>
<gene>
    <name evidence="1" type="ORF">ACAOBT_LOCUS26058</name>
</gene>
<dbReference type="EMBL" id="CAKOFQ010007440">
    <property type="protein sequence ID" value="CAH2001227.1"/>
    <property type="molecule type" value="Genomic_DNA"/>
</dbReference>
<keyword evidence="2" id="KW-1185">Reference proteome</keyword>
<dbReference type="AlphaFoldDB" id="A0A9P0PWP4"/>
<protein>
    <submittedName>
        <fullName evidence="1">Uncharacterized protein</fullName>
    </submittedName>
</protein>
<evidence type="ECO:0000313" key="2">
    <source>
        <dbReference type="Proteomes" id="UP001152888"/>
    </source>
</evidence>
<accession>A0A9P0PWP4</accession>
<sequence>MVGNARRMVAQETVVPDSATNSLDGKTEIADRRFFIFKNVHRLPNKHYNK</sequence>
<reference evidence="1" key="1">
    <citation type="submission" date="2022-03" db="EMBL/GenBank/DDBJ databases">
        <authorList>
            <person name="Sayadi A."/>
        </authorList>
    </citation>
    <scope>NUCLEOTIDE SEQUENCE</scope>
</reference>